<dbReference type="InterPro" id="IPR036188">
    <property type="entry name" value="FAD/NAD-bd_sf"/>
</dbReference>
<dbReference type="Gene3D" id="3.90.660.10">
    <property type="match status" value="1"/>
</dbReference>
<organism evidence="2 3">
    <name type="scientific">Thiocapsa imhoffii</name>
    <dbReference type="NCBI Taxonomy" id="382777"/>
    <lineage>
        <taxon>Bacteria</taxon>
        <taxon>Pseudomonadati</taxon>
        <taxon>Pseudomonadota</taxon>
        <taxon>Gammaproteobacteria</taxon>
        <taxon>Chromatiales</taxon>
        <taxon>Chromatiaceae</taxon>
        <taxon>Thiocapsa</taxon>
    </lineage>
</organism>
<dbReference type="Pfam" id="PF13450">
    <property type="entry name" value="NAD_binding_8"/>
    <property type="match status" value="1"/>
</dbReference>
<dbReference type="GO" id="GO:0016491">
    <property type="term" value="F:oxidoreductase activity"/>
    <property type="evidence" value="ECO:0007669"/>
    <property type="project" value="InterPro"/>
</dbReference>
<keyword evidence="3" id="KW-1185">Reference proteome</keyword>
<dbReference type="RefSeq" id="WP_200389265.1">
    <property type="nucleotide sequence ID" value="NZ_NRSD01000025.1"/>
</dbReference>
<dbReference type="Gene3D" id="3.50.50.60">
    <property type="entry name" value="FAD/NAD(P)-binding domain"/>
    <property type="match status" value="1"/>
</dbReference>
<reference evidence="2 3" key="1">
    <citation type="journal article" date="2020" name="Microorganisms">
        <title>Osmotic Adaptation and Compatible Solute Biosynthesis of Phototrophic Bacteria as Revealed from Genome Analyses.</title>
        <authorList>
            <person name="Imhoff J.F."/>
            <person name="Rahn T."/>
            <person name="Kunzel S."/>
            <person name="Keller A."/>
            <person name="Neulinger S.C."/>
        </authorList>
    </citation>
    <scope>NUCLEOTIDE SEQUENCE [LARGE SCALE GENOMIC DNA]</scope>
    <source>
        <strain evidence="2 3">DSM 21303</strain>
    </source>
</reference>
<accession>A0A9X0WKK1</accession>
<proteinExistence type="predicted"/>
<sequence length="312" mass="33126">MNTERIAIIGSGMTGLACARKLTDAGYKTVVIDKGRGVGGRLSTRRTRDGWQFDHGAQYMTASSPVFQTLLEQAMSDGAAAEWADGGDRQHIVGVPGMSGLASYLSRGIEIRQGVEVAALQATARGWALSLPEGATLFDRVVVTVPAPQLSGLLGPTHPITQAVAEVRLVPCLTLMAVLAPDFKSPFISEVDSEAPLAWIAHDSSKPGRAELNCWVAQASASWSAAHLECDPDAIVARMLPLLCARLSTGMDAVRHAAAHRWRYARVTVPLGRPFVRDPSGTLYAGGDWCLGARVEAAWTSGEAIARSIIEG</sequence>
<comment type="caution">
    <text evidence="2">The sequence shown here is derived from an EMBL/GenBank/DDBJ whole genome shotgun (WGS) entry which is preliminary data.</text>
</comment>
<dbReference type="Pfam" id="PF01593">
    <property type="entry name" value="Amino_oxidase"/>
    <property type="match status" value="1"/>
</dbReference>
<evidence type="ECO:0000313" key="2">
    <source>
        <dbReference type="EMBL" id="MBK1646452.1"/>
    </source>
</evidence>
<dbReference type="PANTHER" id="PTHR16128">
    <property type="entry name" value="FAD/NAD(P)-BINDING OXIDOREDUCTASE FAMILY PROTEIN"/>
    <property type="match status" value="1"/>
</dbReference>
<name>A0A9X0WKK1_9GAMM</name>
<gene>
    <name evidence="2" type="ORF">CKO25_17725</name>
</gene>
<evidence type="ECO:0000259" key="1">
    <source>
        <dbReference type="Pfam" id="PF01593"/>
    </source>
</evidence>
<dbReference type="SUPFAM" id="SSF51905">
    <property type="entry name" value="FAD/NAD(P)-binding domain"/>
    <property type="match status" value="1"/>
</dbReference>
<feature type="domain" description="Amine oxidase" evidence="1">
    <location>
        <begin position="84"/>
        <end position="310"/>
    </location>
</feature>
<dbReference type="PROSITE" id="PS51257">
    <property type="entry name" value="PROKAR_LIPOPROTEIN"/>
    <property type="match status" value="1"/>
</dbReference>
<dbReference type="InterPro" id="IPR002937">
    <property type="entry name" value="Amino_oxidase"/>
</dbReference>
<dbReference type="AlphaFoldDB" id="A0A9X0WKK1"/>
<dbReference type="EMBL" id="NRSD01000025">
    <property type="protein sequence ID" value="MBK1646452.1"/>
    <property type="molecule type" value="Genomic_DNA"/>
</dbReference>
<protein>
    <submittedName>
        <fullName evidence="2">Deoxyribodipyrimidine photolyase</fullName>
    </submittedName>
</protein>
<dbReference type="PANTHER" id="PTHR16128:SF5">
    <property type="entry name" value="FAD_NAD(P)-BINDING OXIDOREDUCTASE FAMILY PROTEIN"/>
    <property type="match status" value="1"/>
</dbReference>
<dbReference type="Proteomes" id="UP001138802">
    <property type="component" value="Unassembled WGS sequence"/>
</dbReference>
<evidence type="ECO:0000313" key="3">
    <source>
        <dbReference type="Proteomes" id="UP001138802"/>
    </source>
</evidence>